<dbReference type="Proteomes" id="UP000234341">
    <property type="component" value="Unassembled WGS sequence"/>
</dbReference>
<gene>
    <name evidence="3" type="ORF">CYJ10_26565</name>
</gene>
<comment type="caution">
    <text evidence="3">The sequence shown here is derived from an EMBL/GenBank/DDBJ whole genome shotgun (WGS) entry which is preliminary data.</text>
</comment>
<evidence type="ECO:0000313" key="3">
    <source>
        <dbReference type="EMBL" id="PLP97544.1"/>
    </source>
</evidence>
<dbReference type="GO" id="GO:0016887">
    <property type="term" value="F:ATP hydrolysis activity"/>
    <property type="evidence" value="ECO:0007669"/>
    <property type="project" value="InterPro"/>
</dbReference>
<evidence type="ECO:0000256" key="1">
    <source>
        <dbReference type="SAM" id="MobiDB-lite"/>
    </source>
</evidence>
<dbReference type="PANTHER" id="PTHR23076:SF97">
    <property type="entry name" value="ATP-DEPENDENT ZINC METALLOPROTEASE YME1L1"/>
    <property type="match status" value="1"/>
</dbReference>
<evidence type="ECO:0000259" key="2">
    <source>
        <dbReference type="SMART" id="SM00382"/>
    </source>
</evidence>
<dbReference type="InterPro" id="IPR027417">
    <property type="entry name" value="P-loop_NTPase"/>
</dbReference>
<organism evidence="3 4">
    <name type="scientific">Cupriavidus pauculus</name>
    <dbReference type="NCBI Taxonomy" id="82633"/>
    <lineage>
        <taxon>Bacteria</taxon>
        <taxon>Pseudomonadati</taxon>
        <taxon>Pseudomonadota</taxon>
        <taxon>Betaproteobacteria</taxon>
        <taxon>Burkholderiales</taxon>
        <taxon>Burkholderiaceae</taxon>
        <taxon>Cupriavidus</taxon>
    </lineage>
</organism>
<dbReference type="InterPro" id="IPR000642">
    <property type="entry name" value="Peptidase_M41"/>
</dbReference>
<dbReference type="GO" id="GO:0004176">
    <property type="term" value="F:ATP-dependent peptidase activity"/>
    <property type="evidence" value="ECO:0007669"/>
    <property type="project" value="InterPro"/>
</dbReference>
<dbReference type="SUPFAM" id="SSF52540">
    <property type="entry name" value="P-loop containing nucleoside triphosphate hydrolases"/>
    <property type="match status" value="1"/>
</dbReference>
<dbReference type="OrthoDB" id="5619382at2"/>
<dbReference type="Pfam" id="PF00004">
    <property type="entry name" value="AAA"/>
    <property type="match status" value="1"/>
</dbReference>
<reference evidence="3 4" key="1">
    <citation type="submission" date="2017-12" db="EMBL/GenBank/DDBJ databases">
        <title>Genome sequence of the active heterotrophic nitrifier-denitrifier, Cupriavidus pauculus UM1.</title>
        <authorList>
            <person name="Putonti C."/>
            <person name="Castignetti D."/>
        </authorList>
    </citation>
    <scope>NUCLEOTIDE SEQUENCE [LARGE SCALE GENOMIC DNA]</scope>
    <source>
        <strain evidence="3 4">UM1</strain>
    </source>
</reference>
<dbReference type="InterPro" id="IPR003959">
    <property type="entry name" value="ATPase_AAA_core"/>
</dbReference>
<dbReference type="Gene3D" id="1.20.58.760">
    <property type="entry name" value="Peptidase M41"/>
    <property type="match status" value="1"/>
</dbReference>
<dbReference type="InterPro" id="IPR037219">
    <property type="entry name" value="Peptidase_M41-like"/>
</dbReference>
<protein>
    <submittedName>
        <fullName evidence="3">Peptidase M41</fullName>
    </submittedName>
</protein>
<dbReference type="InterPro" id="IPR003593">
    <property type="entry name" value="AAA+_ATPase"/>
</dbReference>
<feature type="domain" description="AAA+ ATPase" evidence="2">
    <location>
        <begin position="65"/>
        <end position="197"/>
    </location>
</feature>
<proteinExistence type="predicted"/>
<dbReference type="GO" id="GO:0005524">
    <property type="term" value="F:ATP binding"/>
    <property type="evidence" value="ECO:0007669"/>
    <property type="project" value="InterPro"/>
</dbReference>
<evidence type="ECO:0000313" key="4">
    <source>
        <dbReference type="Proteomes" id="UP000234341"/>
    </source>
</evidence>
<dbReference type="SMART" id="SM00382">
    <property type="entry name" value="AAA"/>
    <property type="match status" value="1"/>
</dbReference>
<feature type="region of interest" description="Disordered" evidence="1">
    <location>
        <begin position="182"/>
        <end position="209"/>
    </location>
</feature>
<dbReference type="GO" id="GO:0004222">
    <property type="term" value="F:metalloendopeptidase activity"/>
    <property type="evidence" value="ECO:0007669"/>
    <property type="project" value="InterPro"/>
</dbReference>
<accession>A0A2N5C5P1</accession>
<sequence>MESPTFDEGRTQEALPLEAGMAKRQQRLADAAAQLKRELHGIDDVIDRVIDGVRAWYVLPQIITRPVIVCLWGLTGTGKTQLTRRLAQLLGFYDRFVEVQMDGFSNGSGSRSTTISGMLGSSDIPEGEPGILVLDEFQRFRTVDERGKDMKVMRYQDVWVLLSDGRLPPALGTLQDVERKVADMRHSEERSAHDDEDDDGSPPARAPSRFRLDAWDAQDLRQTLKLKAPLLEIMEWPAARVHELLQDFQRSQQSWETDYSRLLIFVCGNLDEMYDQTAQRVEDCDTDADIFHQLTSQLSIIDVKKALSNRFRPEQIARLGNHHVIYPSFSRATYELLIRESVQRYIDGIASNVGLRFRVDDDVLVEIYDNAVFPAQGTRPLFSSVHAILSASLIDAALWAINEGVAAQTELPVTVSDDRRHLVVSASTPSGTVRRQFAVPLELNRIKQRANRDFRALLAVHEAGHGLIYSLLFGRVPQEIKINIASFKGGYNSFCTLQATTRQNSIDMICVGLAGRAAEALVFGELACTTGAEQDYKQATEAASRHLRHHGFGDRISRTDVTSDPNEHLNTDVGPSNAAMEALLREQYERAGELLRHHAATLKAMANALTRDGLILPADMVKLLLAHGIDATTPAGLADGEHGAVLEPFAAHLDRFGNHA</sequence>
<dbReference type="EMBL" id="PJRP01000017">
    <property type="protein sequence ID" value="PLP97544.1"/>
    <property type="molecule type" value="Genomic_DNA"/>
</dbReference>
<dbReference type="PANTHER" id="PTHR23076">
    <property type="entry name" value="METALLOPROTEASE M41 FTSH"/>
    <property type="match status" value="1"/>
</dbReference>
<dbReference type="Gene3D" id="3.40.50.300">
    <property type="entry name" value="P-loop containing nucleotide triphosphate hydrolases"/>
    <property type="match status" value="1"/>
</dbReference>
<dbReference type="SUPFAM" id="SSF140990">
    <property type="entry name" value="FtsH protease domain-like"/>
    <property type="match status" value="1"/>
</dbReference>
<dbReference type="GO" id="GO:0006508">
    <property type="term" value="P:proteolysis"/>
    <property type="evidence" value="ECO:0007669"/>
    <property type="project" value="InterPro"/>
</dbReference>
<feature type="region of interest" description="Disordered" evidence="1">
    <location>
        <begin position="555"/>
        <end position="574"/>
    </location>
</feature>
<feature type="compositionally biased region" description="Basic and acidic residues" evidence="1">
    <location>
        <begin position="182"/>
        <end position="193"/>
    </location>
</feature>
<dbReference type="Pfam" id="PF01434">
    <property type="entry name" value="Peptidase_M41"/>
    <property type="match status" value="1"/>
</dbReference>
<dbReference type="AlphaFoldDB" id="A0A2N5C5P1"/>
<name>A0A2N5C5P1_9BURK</name>